<feature type="transmembrane region" description="Helical" evidence="6">
    <location>
        <begin position="147"/>
        <end position="177"/>
    </location>
</feature>
<comment type="similarity">
    <text evidence="1 6">Belongs to the copper transporter (Ctr) (TC 1.A.56) family. SLC31A subfamily.</text>
</comment>
<evidence type="ECO:0000313" key="8">
    <source>
        <dbReference type="Proteomes" id="UP000824120"/>
    </source>
</evidence>
<dbReference type="PANTHER" id="PTHR12483">
    <property type="entry name" value="SOLUTE CARRIER FAMILY 31 COPPER TRANSPORTERS"/>
    <property type="match status" value="1"/>
</dbReference>
<dbReference type="EMBL" id="JACXVP010000004">
    <property type="protein sequence ID" value="KAG5610834.1"/>
    <property type="molecule type" value="Genomic_DNA"/>
</dbReference>
<organism evidence="7 8">
    <name type="scientific">Solanum commersonii</name>
    <name type="common">Commerson's wild potato</name>
    <name type="synonym">Commerson's nightshade</name>
    <dbReference type="NCBI Taxonomy" id="4109"/>
    <lineage>
        <taxon>Eukaryota</taxon>
        <taxon>Viridiplantae</taxon>
        <taxon>Streptophyta</taxon>
        <taxon>Embryophyta</taxon>
        <taxon>Tracheophyta</taxon>
        <taxon>Spermatophyta</taxon>
        <taxon>Magnoliopsida</taxon>
        <taxon>eudicotyledons</taxon>
        <taxon>Gunneridae</taxon>
        <taxon>Pentapetalae</taxon>
        <taxon>asterids</taxon>
        <taxon>lamiids</taxon>
        <taxon>Solanales</taxon>
        <taxon>Solanaceae</taxon>
        <taxon>Solanoideae</taxon>
        <taxon>Solaneae</taxon>
        <taxon>Solanum</taxon>
    </lineage>
</organism>
<keyword evidence="6" id="KW-0406">Ion transport</keyword>
<dbReference type="Proteomes" id="UP000824120">
    <property type="component" value="Chromosome 4"/>
</dbReference>
<evidence type="ECO:0000256" key="4">
    <source>
        <dbReference type="ARBA" id="ARBA00022989"/>
    </source>
</evidence>
<evidence type="ECO:0000256" key="5">
    <source>
        <dbReference type="ARBA" id="ARBA00023136"/>
    </source>
</evidence>
<evidence type="ECO:0000256" key="3">
    <source>
        <dbReference type="ARBA" id="ARBA00022796"/>
    </source>
</evidence>
<keyword evidence="4 6" id="KW-1133">Transmembrane helix</keyword>
<reference evidence="7 8" key="1">
    <citation type="submission" date="2020-09" db="EMBL/GenBank/DDBJ databases">
        <title>De no assembly of potato wild relative species, Solanum commersonii.</title>
        <authorList>
            <person name="Cho K."/>
        </authorList>
    </citation>
    <scope>NUCLEOTIDE SEQUENCE [LARGE SCALE GENOMIC DNA]</scope>
    <source>
        <strain evidence="7">LZ3.2</strain>
        <tissue evidence="7">Leaf</tissue>
    </source>
</reference>
<keyword evidence="6" id="KW-0813">Transport</keyword>
<dbReference type="OrthoDB" id="73901at2759"/>
<evidence type="ECO:0000256" key="2">
    <source>
        <dbReference type="ARBA" id="ARBA00022692"/>
    </source>
</evidence>
<sequence length="200" mass="22312">MSNIIAIDSTPRKSPCLMKYNINVNSPIVCSTPKFELNAFTPSPESESGRSNPSGSEIRIIEVNKMKKEKGKEKEDGVNSNVVTEISSQVDMDTIIWTCTFWYLLLSFFMTIFVEFLSHSYYVNKNHVDHVTSGLLQKTLYGLRIGLAYVVMLVVMSFNGCVFLVGIVGHSLGFLFFGSRILKKISSAKNLDLPPMSCSC</sequence>
<evidence type="ECO:0000256" key="1">
    <source>
        <dbReference type="ARBA" id="ARBA00006921"/>
    </source>
</evidence>
<proteinExistence type="inferred from homology"/>
<keyword evidence="2 6" id="KW-0812">Transmembrane</keyword>
<keyword evidence="3 6" id="KW-0187">Copper transport</keyword>
<name>A0A9J5ZDV5_SOLCO</name>
<comment type="subcellular location">
    <subcellularLocation>
        <location evidence="6">Membrane</location>
        <topology evidence="6">Multi-pass membrane protein</topology>
    </subcellularLocation>
</comment>
<keyword evidence="6" id="KW-0186">Copper</keyword>
<evidence type="ECO:0000256" key="6">
    <source>
        <dbReference type="RuleBase" id="RU367022"/>
    </source>
</evidence>
<dbReference type="AlphaFoldDB" id="A0A9J5ZDV5"/>
<protein>
    <recommendedName>
        <fullName evidence="6">Copper transport protein</fullName>
    </recommendedName>
</protein>
<gene>
    <name evidence="7" type="ORF">H5410_022115</name>
</gene>
<dbReference type="GO" id="GO:0005375">
    <property type="term" value="F:copper ion transmembrane transporter activity"/>
    <property type="evidence" value="ECO:0007669"/>
    <property type="project" value="UniProtKB-UniRule"/>
</dbReference>
<keyword evidence="8" id="KW-1185">Reference proteome</keyword>
<feature type="transmembrane region" description="Helical" evidence="6">
    <location>
        <begin position="95"/>
        <end position="114"/>
    </location>
</feature>
<evidence type="ECO:0000313" key="7">
    <source>
        <dbReference type="EMBL" id="KAG5610834.1"/>
    </source>
</evidence>
<dbReference type="InterPro" id="IPR007274">
    <property type="entry name" value="Cop_transporter"/>
</dbReference>
<accession>A0A9J5ZDV5</accession>
<dbReference type="Pfam" id="PF04145">
    <property type="entry name" value="Ctr"/>
    <property type="match status" value="1"/>
</dbReference>
<keyword evidence="5 6" id="KW-0472">Membrane</keyword>
<comment type="caution">
    <text evidence="7">The sequence shown here is derived from an EMBL/GenBank/DDBJ whole genome shotgun (WGS) entry which is preliminary data.</text>
</comment>
<dbReference type="PANTHER" id="PTHR12483:SF98">
    <property type="entry name" value="COPPER TRANSPORT PROTEIN"/>
    <property type="match status" value="1"/>
</dbReference>
<dbReference type="GO" id="GO:0005886">
    <property type="term" value="C:plasma membrane"/>
    <property type="evidence" value="ECO:0007669"/>
    <property type="project" value="TreeGrafter"/>
</dbReference>